<evidence type="ECO:0000259" key="8">
    <source>
        <dbReference type="Pfam" id="PF02308"/>
    </source>
</evidence>
<feature type="transmembrane region" description="Helical" evidence="7">
    <location>
        <begin position="20"/>
        <end position="41"/>
    </location>
</feature>
<gene>
    <name evidence="9" type="ORF">EI71_00863</name>
</gene>
<dbReference type="PANTHER" id="PTHR33778">
    <property type="entry name" value="PROTEIN MGTC"/>
    <property type="match status" value="1"/>
</dbReference>
<accession>A0A397RTR0</accession>
<dbReference type="InterPro" id="IPR049177">
    <property type="entry name" value="MgtC_SapB_SrpB_YhiD_N"/>
</dbReference>
<protein>
    <submittedName>
        <fullName evidence="9">Putative Mg2+ transporter-C (MgtC) family protein</fullName>
    </submittedName>
</protein>
<proteinExistence type="inferred from homology"/>
<keyword evidence="10" id="KW-1185">Reference proteome</keyword>
<dbReference type="GO" id="GO:0005886">
    <property type="term" value="C:plasma membrane"/>
    <property type="evidence" value="ECO:0007669"/>
    <property type="project" value="UniProtKB-SubCell"/>
</dbReference>
<feature type="transmembrane region" description="Helical" evidence="7">
    <location>
        <begin position="80"/>
        <end position="100"/>
    </location>
</feature>
<dbReference type="OrthoDB" id="9811198at2"/>
<comment type="subcellular location">
    <subcellularLocation>
        <location evidence="1">Cell membrane</location>
        <topology evidence="1">Multi-pass membrane protein</topology>
    </subcellularLocation>
</comment>
<dbReference type="InParanoid" id="A0A397RTR0"/>
<evidence type="ECO:0000256" key="7">
    <source>
        <dbReference type="SAM" id="Phobius"/>
    </source>
</evidence>
<keyword evidence="4 7" id="KW-0812">Transmembrane</keyword>
<evidence type="ECO:0000256" key="6">
    <source>
        <dbReference type="ARBA" id="ARBA00023136"/>
    </source>
</evidence>
<dbReference type="InterPro" id="IPR003416">
    <property type="entry name" value="MgtC/SapB/SrpB/YhiD_fam"/>
</dbReference>
<sequence>MFLEIVDPIANLFGEWSSTVNIYSIMLRIALAVILGSAIGWERSNKRHAAGLRTFILAILTTTVAMILDKYIQEVHNNSIYFISGAAVLALAIISCNTTIYTSKSQIKGLTTSVALWGVSFIGLTLGAGLYTTTLILFVVFLLSLSLFPKIETILKNRSSQFDVHLELTNASYLKDFTAVLRELGIRIFDIEANPAYINSGVAVYTISLCIMKEEVQKYKTHMELIEALKSLQYVAHIEEMM</sequence>
<evidence type="ECO:0000256" key="4">
    <source>
        <dbReference type="ARBA" id="ARBA00022692"/>
    </source>
</evidence>
<feature type="domain" description="MgtC/SapB/SrpB/YhiD N-terminal" evidence="8">
    <location>
        <begin position="30"/>
        <end position="153"/>
    </location>
</feature>
<feature type="transmembrane region" description="Helical" evidence="7">
    <location>
        <begin position="130"/>
        <end position="148"/>
    </location>
</feature>
<comment type="similarity">
    <text evidence="2">Belongs to the MgtC/SapB family.</text>
</comment>
<evidence type="ECO:0000256" key="2">
    <source>
        <dbReference type="ARBA" id="ARBA00009298"/>
    </source>
</evidence>
<dbReference type="EMBL" id="QXEV01000007">
    <property type="protein sequence ID" value="RIA77710.1"/>
    <property type="molecule type" value="Genomic_DNA"/>
</dbReference>
<keyword evidence="3" id="KW-1003">Cell membrane</keyword>
<evidence type="ECO:0000313" key="10">
    <source>
        <dbReference type="Proteomes" id="UP000266506"/>
    </source>
</evidence>
<feature type="transmembrane region" description="Helical" evidence="7">
    <location>
        <begin position="50"/>
        <end position="68"/>
    </location>
</feature>
<reference evidence="9 10" key="1">
    <citation type="submission" date="2018-08" db="EMBL/GenBank/DDBJ databases">
        <title>Genomic Encyclopedia of Archaeal and Bacterial Type Strains, Phase II (KMG-II): from individual species to whole genera.</title>
        <authorList>
            <person name="Goeker M."/>
        </authorList>
    </citation>
    <scope>NUCLEOTIDE SEQUENCE [LARGE SCALE GENOMIC DNA]</scope>
    <source>
        <strain evidence="9 10">ATCC 27112</strain>
    </source>
</reference>
<comment type="caution">
    <text evidence="9">The sequence shown here is derived from an EMBL/GenBank/DDBJ whole genome shotgun (WGS) entry which is preliminary data.</text>
</comment>
<dbReference type="FunCoup" id="A0A397RTR0">
    <property type="interactions" value="16"/>
</dbReference>
<dbReference type="AlphaFoldDB" id="A0A397RTR0"/>
<evidence type="ECO:0000313" key="9">
    <source>
        <dbReference type="EMBL" id="RIA77710.1"/>
    </source>
</evidence>
<dbReference type="PANTHER" id="PTHR33778:SF1">
    <property type="entry name" value="MAGNESIUM TRANSPORTER YHID-RELATED"/>
    <property type="match status" value="1"/>
</dbReference>
<keyword evidence="6 7" id="KW-0472">Membrane</keyword>
<dbReference type="RefSeq" id="WP_119016019.1">
    <property type="nucleotide sequence ID" value="NZ_QXEV01000007.1"/>
</dbReference>
<keyword evidence="5 7" id="KW-1133">Transmembrane helix</keyword>
<evidence type="ECO:0000256" key="1">
    <source>
        <dbReference type="ARBA" id="ARBA00004651"/>
    </source>
</evidence>
<name>A0A397RTR0_9MOLU</name>
<evidence type="ECO:0000256" key="5">
    <source>
        <dbReference type="ARBA" id="ARBA00022989"/>
    </source>
</evidence>
<dbReference type="Proteomes" id="UP000266506">
    <property type="component" value="Unassembled WGS sequence"/>
</dbReference>
<dbReference type="Pfam" id="PF02308">
    <property type="entry name" value="MgtC"/>
    <property type="match status" value="1"/>
</dbReference>
<organism evidence="9 10">
    <name type="scientific">Anaeroplasma bactoclasticum</name>
    <dbReference type="NCBI Taxonomy" id="2088"/>
    <lineage>
        <taxon>Bacteria</taxon>
        <taxon>Bacillati</taxon>
        <taxon>Mycoplasmatota</taxon>
        <taxon>Mollicutes</taxon>
        <taxon>Anaeroplasmatales</taxon>
        <taxon>Anaeroplasmataceae</taxon>
        <taxon>Anaeroplasma</taxon>
    </lineage>
</organism>
<dbReference type="PRINTS" id="PR01837">
    <property type="entry name" value="MGTCSAPBPROT"/>
</dbReference>
<evidence type="ECO:0000256" key="3">
    <source>
        <dbReference type="ARBA" id="ARBA00022475"/>
    </source>
</evidence>